<dbReference type="OrthoDB" id="9801609at2"/>
<dbReference type="RefSeq" id="WP_015707799.1">
    <property type="nucleotide sequence ID" value="NC_015578.1"/>
</dbReference>
<reference evidence="3 4" key="2">
    <citation type="journal article" date="2011" name="ISME J.">
        <title>RNA-seq reveals cooperative metabolic interactions between two termite-gut spirochete species in co-culture.</title>
        <authorList>
            <person name="Rosenthal A.Z."/>
            <person name="Matson E.G."/>
            <person name="Eldar A."/>
            <person name="Leadbetter J.R."/>
        </authorList>
    </citation>
    <scope>NUCLEOTIDE SEQUENCE [LARGE SCALE GENOMIC DNA]</scope>
    <source>
        <strain evidence="4">ATCC BAA-887 / DSM 12427 / ZAS-2</strain>
    </source>
</reference>
<evidence type="ECO:0000313" key="4">
    <source>
        <dbReference type="Proteomes" id="UP000009223"/>
    </source>
</evidence>
<dbReference type="EMBL" id="CP001843">
    <property type="protein sequence ID" value="AEF84830.1"/>
    <property type="molecule type" value="Genomic_DNA"/>
</dbReference>
<dbReference type="PANTHER" id="PTHR45947">
    <property type="entry name" value="SULFOQUINOVOSYL TRANSFERASE SQD2"/>
    <property type="match status" value="1"/>
</dbReference>
<dbReference type="STRING" id="545694.TREPR_2405"/>
<dbReference type="KEGG" id="tpi:TREPR_2405"/>
<accession>F5YHH4</accession>
<protein>
    <submittedName>
        <fullName evidence="3">Glycosyltransferase, family 1</fullName>
    </submittedName>
</protein>
<dbReference type="Gene3D" id="3.40.50.2000">
    <property type="entry name" value="Glycogen Phosphorylase B"/>
    <property type="match status" value="2"/>
</dbReference>
<dbReference type="GO" id="GO:0016757">
    <property type="term" value="F:glycosyltransferase activity"/>
    <property type="evidence" value="ECO:0007669"/>
    <property type="project" value="InterPro"/>
</dbReference>
<name>F5YHH4_TREPZ</name>
<evidence type="ECO:0000259" key="1">
    <source>
        <dbReference type="Pfam" id="PF00534"/>
    </source>
</evidence>
<dbReference type="Pfam" id="PF00534">
    <property type="entry name" value="Glycos_transf_1"/>
    <property type="match status" value="1"/>
</dbReference>
<sequence length="365" mass="41693">MKVAIVHYWLVNMRGGEKVLEVLLEMFPQADIFTHVYDRATVSDVINSHPVYTSSINKLPFAKKLYQKYMPLMPKALMEFDLQDYDLIISSESGPAKGVVPNPDAYHICYCHSPMRYLWDMYHGYFRGANPLVRFFMSKLIPALRLWDVSSANLVDRFIANSSYVAKRIERYYNRKAAVVYPPVAIEKYLTLERKPEDFYLFFGQLTGYKRADIAIEACVRSGRKLVVAGAGAKSRDTGKYKKSKLVTFTGRVSDEEIRGLYSRAKALLFPGIEDFGIVPVEANAAGCPVIAFRKGGVLDTVKENGTGLFFDEQSTDSLIEAMDRFESCEEYFSDRKVFTEHVQRFSREAFVSGIRKIIEEQERV</sequence>
<reference evidence="4" key="1">
    <citation type="submission" date="2009-12" db="EMBL/GenBank/DDBJ databases">
        <title>Complete sequence of Treponema primitia strain ZAS-2.</title>
        <authorList>
            <person name="Tetu S.G."/>
            <person name="Matson E."/>
            <person name="Ren Q."/>
            <person name="Seshadri R."/>
            <person name="Elbourne L."/>
            <person name="Hassan K.A."/>
            <person name="Durkin A."/>
            <person name="Radune D."/>
            <person name="Mohamoud Y."/>
            <person name="Shay R."/>
            <person name="Jin S."/>
            <person name="Zhang X."/>
            <person name="Lucey K."/>
            <person name="Ballor N.R."/>
            <person name="Ottesen E."/>
            <person name="Rosenthal R."/>
            <person name="Allen A."/>
            <person name="Leadbetter J.R."/>
            <person name="Paulsen I.T."/>
        </authorList>
    </citation>
    <scope>NUCLEOTIDE SEQUENCE [LARGE SCALE GENOMIC DNA]</scope>
    <source>
        <strain evidence="4">ATCC BAA-887 / DSM 12427 / ZAS-2</strain>
    </source>
</reference>
<dbReference type="Pfam" id="PF13439">
    <property type="entry name" value="Glyco_transf_4"/>
    <property type="match status" value="1"/>
</dbReference>
<gene>
    <name evidence="3" type="ordered locus">TREPR_2405</name>
</gene>
<dbReference type="Proteomes" id="UP000009223">
    <property type="component" value="Chromosome"/>
</dbReference>
<dbReference type="PANTHER" id="PTHR45947:SF3">
    <property type="entry name" value="SULFOQUINOVOSYL TRANSFERASE SQD2"/>
    <property type="match status" value="1"/>
</dbReference>
<feature type="domain" description="Glycosyl transferase family 1" evidence="1">
    <location>
        <begin position="194"/>
        <end position="334"/>
    </location>
</feature>
<dbReference type="InterPro" id="IPR028098">
    <property type="entry name" value="Glyco_trans_4-like_N"/>
</dbReference>
<evidence type="ECO:0000259" key="2">
    <source>
        <dbReference type="Pfam" id="PF13439"/>
    </source>
</evidence>
<evidence type="ECO:0000313" key="3">
    <source>
        <dbReference type="EMBL" id="AEF84830.1"/>
    </source>
</evidence>
<organism evidence="3 4">
    <name type="scientific">Treponema primitia (strain ATCC BAA-887 / DSM 12427 / ZAS-2)</name>
    <dbReference type="NCBI Taxonomy" id="545694"/>
    <lineage>
        <taxon>Bacteria</taxon>
        <taxon>Pseudomonadati</taxon>
        <taxon>Spirochaetota</taxon>
        <taxon>Spirochaetia</taxon>
        <taxon>Spirochaetales</taxon>
        <taxon>Treponemataceae</taxon>
        <taxon>Treponema</taxon>
    </lineage>
</organism>
<dbReference type="eggNOG" id="COG0438">
    <property type="taxonomic scope" value="Bacteria"/>
</dbReference>
<keyword evidence="3" id="KW-0808">Transferase</keyword>
<dbReference type="HOGENOM" id="CLU_041001_0_0_12"/>
<feature type="domain" description="Glycosyltransferase subfamily 4-like N-terminal" evidence="2">
    <location>
        <begin position="15"/>
        <end position="187"/>
    </location>
</feature>
<dbReference type="InterPro" id="IPR050194">
    <property type="entry name" value="Glycosyltransferase_grp1"/>
</dbReference>
<dbReference type="SUPFAM" id="SSF53756">
    <property type="entry name" value="UDP-Glycosyltransferase/glycogen phosphorylase"/>
    <property type="match status" value="1"/>
</dbReference>
<dbReference type="InterPro" id="IPR001296">
    <property type="entry name" value="Glyco_trans_1"/>
</dbReference>
<keyword evidence="4" id="KW-1185">Reference proteome</keyword>
<proteinExistence type="predicted"/>
<dbReference type="AlphaFoldDB" id="F5YHH4"/>